<evidence type="ECO:0000256" key="5">
    <source>
        <dbReference type="ARBA" id="ARBA00022801"/>
    </source>
</evidence>
<evidence type="ECO:0000256" key="6">
    <source>
        <dbReference type="ARBA" id="ARBA00022833"/>
    </source>
</evidence>
<dbReference type="GO" id="GO:0005737">
    <property type="term" value="C:cytoplasm"/>
    <property type="evidence" value="ECO:0007669"/>
    <property type="project" value="TreeGrafter"/>
</dbReference>
<dbReference type="Gene3D" id="1.25.50.20">
    <property type="match status" value="1"/>
</dbReference>
<dbReference type="GO" id="GO:0042277">
    <property type="term" value="F:peptide binding"/>
    <property type="evidence" value="ECO:0007669"/>
    <property type="project" value="TreeGrafter"/>
</dbReference>
<sequence>MATTVWRQVRRSFCKLPQRPSSLYPAQAPLCLRVQVKAQDSSPRFRWPQTFSITGVSKYRTCSTMCRAKAESPAGATKAPARDLLPANVVPRHYDLAIEPDLEKFTFGGSVTIDLDVVEETTKISLHTLELELSSVSVVCDGVKISVNPEIAYDEKEQASTFTLGSTLSKGSKAKLEITFTGILNDKMAGFYRSTYTREDGSQGIMAVTQMAAADCRRGFPCFDEPALKATFDVTLIADKSLTCLSNMHVKSEEEVSSAMSGSPKKAVRFHTSPLMSTYLVAYVVSELNYVESNDFRVPVRVYAPPGHNIEHGRFSVDLAAKTLAFYEKEFGVDFPLEKMDQIAVPDFAAGAMENWGLITYRVVDLMLDEKASGAATKQRVAEVVQHELAHQWFGNLVTMDWWEGLWLNEGFATWASWYSCHAFFPEWKVWETYVIDNLQAALSLDSLRSSHPVEVPIKSVDEVNEIFDHISYAKGSCVLRMISSYLGEDVFLEGVRQYLKKFAYGCTETGDLWDCLATASGKPVQEVMTAWTKKVGHPVLTVTENADKKSITVRQNRFLRTGDLKPEEDETLYPVFLGLRTKDGVDTTIALNEREKEVSVPDIDFFKLNANHTGIYRTLYSPERFEKLGQAARQGLLSVEDRAGLVADAGALAMAGNLKTSGLLNLLKGLDTENEFVVWSEISSRAGTVQQTWVFADESIRDALKAFRRSLFSPKAHEIGWTFSDADSHVEQQYKALLFGAAGGAGDEKVVAAAKEMFNKYMAGDKTALHPNIRRSVFAMALRYGGEEEYEKLLTLYRSSKNSDERNNCLRVIGASRDPKLIKRTLELLESPDVKDQDIYMPAGSLIGHAEGIEALWAYVKDNWDQIYKRFPPSGMMLGGIITIATTAFTRQEQLDDVNKFFADKDRTGYERTLEQSRDSIRSKISWLSRDQEDVTSWLSTNGYLK</sequence>
<dbReference type="FunFam" id="1.10.390.10:FF:000001">
    <property type="entry name" value="Aminopeptidase"/>
    <property type="match status" value="1"/>
</dbReference>
<evidence type="ECO:0000256" key="7">
    <source>
        <dbReference type="ARBA" id="ARBA00023049"/>
    </source>
</evidence>
<dbReference type="GO" id="GO:0016020">
    <property type="term" value="C:membrane"/>
    <property type="evidence" value="ECO:0007669"/>
    <property type="project" value="TreeGrafter"/>
</dbReference>
<dbReference type="Pfam" id="PF17900">
    <property type="entry name" value="Peptidase_M1_N"/>
    <property type="match status" value="1"/>
</dbReference>
<dbReference type="Gene3D" id="1.10.390.10">
    <property type="entry name" value="Neutral Protease Domain 2"/>
    <property type="match status" value="1"/>
</dbReference>
<evidence type="ECO:0000256" key="1">
    <source>
        <dbReference type="ARBA" id="ARBA00010136"/>
    </source>
</evidence>
<proteinExistence type="inferred from homology"/>
<dbReference type="FunFam" id="1.25.50.20:FF:000002">
    <property type="entry name" value="Aminopeptidase"/>
    <property type="match status" value="1"/>
</dbReference>
<dbReference type="EMBL" id="JAPDFR010000002">
    <property type="protein sequence ID" value="KAK0389115.1"/>
    <property type="molecule type" value="Genomic_DNA"/>
</dbReference>
<evidence type="ECO:0000256" key="3">
    <source>
        <dbReference type="ARBA" id="ARBA00022670"/>
    </source>
</evidence>
<evidence type="ECO:0000256" key="10">
    <source>
        <dbReference type="PIRSR" id="PIRSR634016-4"/>
    </source>
</evidence>
<dbReference type="GO" id="GO:0043171">
    <property type="term" value="P:peptide catabolic process"/>
    <property type="evidence" value="ECO:0007669"/>
    <property type="project" value="TreeGrafter"/>
</dbReference>
<evidence type="ECO:0000259" key="13">
    <source>
        <dbReference type="Pfam" id="PF11838"/>
    </source>
</evidence>
<dbReference type="PANTHER" id="PTHR11533:SF174">
    <property type="entry name" value="PUROMYCIN-SENSITIVE AMINOPEPTIDASE-RELATED"/>
    <property type="match status" value="1"/>
</dbReference>
<evidence type="ECO:0000259" key="12">
    <source>
        <dbReference type="Pfam" id="PF01433"/>
    </source>
</evidence>
<dbReference type="InterPro" id="IPR045357">
    <property type="entry name" value="Aminopeptidase_N-like_N"/>
</dbReference>
<dbReference type="GO" id="GO:0008270">
    <property type="term" value="F:zinc ion binding"/>
    <property type="evidence" value="ECO:0007669"/>
    <property type="project" value="UniProtKB-UniRule"/>
</dbReference>
<keyword evidence="16" id="KW-1185">Reference proteome</keyword>
<dbReference type="EC" id="3.4.11.-" evidence="11"/>
<dbReference type="InterPro" id="IPR024571">
    <property type="entry name" value="ERAP1-like_C_dom"/>
</dbReference>
<dbReference type="InterPro" id="IPR034016">
    <property type="entry name" value="M1_APN-typ"/>
</dbReference>
<dbReference type="InterPro" id="IPR042097">
    <property type="entry name" value="Aminopeptidase_N-like_N_sf"/>
</dbReference>
<feature type="site" description="Transition state stabilizer" evidence="10">
    <location>
        <position position="473"/>
    </location>
</feature>
<feature type="binding site" evidence="9">
    <location>
        <position position="387"/>
    </location>
    <ligand>
        <name>Zn(2+)</name>
        <dbReference type="ChEBI" id="CHEBI:29105"/>
        <note>catalytic</note>
    </ligand>
</feature>
<dbReference type="Pfam" id="PF11838">
    <property type="entry name" value="ERAP1_C"/>
    <property type="match status" value="1"/>
</dbReference>
<accession>A0AA39GKM7</accession>
<feature type="active site" description="Proton acceptor" evidence="8">
    <location>
        <position position="388"/>
    </location>
</feature>
<dbReference type="SUPFAM" id="SSF63737">
    <property type="entry name" value="Leukotriene A4 hydrolase N-terminal domain"/>
    <property type="match status" value="1"/>
</dbReference>
<dbReference type="Pfam" id="PF01433">
    <property type="entry name" value="Peptidase_M1"/>
    <property type="match status" value="1"/>
</dbReference>
<dbReference type="Gene3D" id="2.60.40.1730">
    <property type="entry name" value="tricorn interacting facor f3 domain"/>
    <property type="match status" value="1"/>
</dbReference>
<dbReference type="AlphaFoldDB" id="A0AA39GKM7"/>
<dbReference type="CDD" id="cd09601">
    <property type="entry name" value="M1_APN-Q_like"/>
    <property type="match status" value="1"/>
</dbReference>
<feature type="binding site" evidence="9">
    <location>
        <position position="391"/>
    </location>
    <ligand>
        <name>Zn(2+)</name>
        <dbReference type="ChEBI" id="CHEBI:29105"/>
        <note>catalytic</note>
    </ligand>
</feature>
<dbReference type="GO" id="GO:0070006">
    <property type="term" value="F:metalloaminopeptidase activity"/>
    <property type="evidence" value="ECO:0007669"/>
    <property type="project" value="TreeGrafter"/>
</dbReference>
<feature type="domain" description="Aminopeptidase N-like N-terminal" evidence="14">
    <location>
        <begin position="90"/>
        <end position="280"/>
    </location>
</feature>
<keyword evidence="4 9" id="KW-0479">Metal-binding</keyword>
<feature type="domain" description="Peptidase M1 membrane alanine aminopeptidase" evidence="12">
    <location>
        <begin position="315"/>
        <end position="532"/>
    </location>
</feature>
<dbReference type="PRINTS" id="PR00756">
    <property type="entry name" value="ALADIPTASE"/>
</dbReference>
<organism evidence="15 16">
    <name type="scientific">Sarocladium strictum</name>
    <name type="common">Black bundle disease fungus</name>
    <name type="synonym">Acremonium strictum</name>
    <dbReference type="NCBI Taxonomy" id="5046"/>
    <lineage>
        <taxon>Eukaryota</taxon>
        <taxon>Fungi</taxon>
        <taxon>Dikarya</taxon>
        <taxon>Ascomycota</taxon>
        <taxon>Pezizomycotina</taxon>
        <taxon>Sordariomycetes</taxon>
        <taxon>Hypocreomycetidae</taxon>
        <taxon>Hypocreales</taxon>
        <taxon>Sarocladiaceae</taxon>
        <taxon>Sarocladium</taxon>
    </lineage>
</organism>
<evidence type="ECO:0000256" key="9">
    <source>
        <dbReference type="PIRSR" id="PIRSR634016-3"/>
    </source>
</evidence>
<comment type="cofactor">
    <cofactor evidence="9 11">
        <name>Zn(2+)</name>
        <dbReference type="ChEBI" id="CHEBI:29105"/>
    </cofactor>
    <text evidence="9 11">Binds 1 zinc ion per subunit.</text>
</comment>
<dbReference type="GO" id="GO:0006508">
    <property type="term" value="P:proteolysis"/>
    <property type="evidence" value="ECO:0007669"/>
    <property type="project" value="UniProtKB-KW"/>
</dbReference>
<keyword evidence="2 11" id="KW-0031">Aminopeptidase</keyword>
<evidence type="ECO:0000256" key="4">
    <source>
        <dbReference type="ARBA" id="ARBA00022723"/>
    </source>
</evidence>
<evidence type="ECO:0000313" key="15">
    <source>
        <dbReference type="EMBL" id="KAK0389115.1"/>
    </source>
</evidence>
<dbReference type="FunFam" id="2.60.40.1910:FF:000004">
    <property type="entry name" value="Aminopeptidase"/>
    <property type="match status" value="1"/>
</dbReference>
<dbReference type="InterPro" id="IPR027268">
    <property type="entry name" value="Peptidase_M4/M1_CTD_sf"/>
</dbReference>
<dbReference type="PANTHER" id="PTHR11533">
    <property type="entry name" value="PROTEASE M1 ZINC METALLOPROTEASE"/>
    <property type="match status" value="1"/>
</dbReference>
<keyword evidence="5 11" id="KW-0378">Hydrolase</keyword>
<dbReference type="SUPFAM" id="SSF55486">
    <property type="entry name" value="Metalloproteases ('zincins'), catalytic domain"/>
    <property type="match status" value="1"/>
</dbReference>
<feature type="binding site" evidence="9">
    <location>
        <position position="410"/>
    </location>
    <ligand>
        <name>Zn(2+)</name>
        <dbReference type="ChEBI" id="CHEBI:29105"/>
        <note>catalytic</note>
    </ligand>
</feature>
<keyword evidence="7 11" id="KW-0482">Metalloprotease</keyword>
<evidence type="ECO:0000259" key="14">
    <source>
        <dbReference type="Pfam" id="PF17900"/>
    </source>
</evidence>
<dbReference type="InterPro" id="IPR050344">
    <property type="entry name" value="Peptidase_M1_aminopeptidases"/>
</dbReference>
<comment type="similarity">
    <text evidence="1 11">Belongs to the peptidase M1 family.</text>
</comment>
<protein>
    <recommendedName>
        <fullName evidence="11">Aminopeptidase</fullName>
        <ecNumber evidence="11">3.4.11.-</ecNumber>
    </recommendedName>
</protein>
<keyword evidence="3 11" id="KW-0645">Protease</keyword>
<dbReference type="InterPro" id="IPR001930">
    <property type="entry name" value="Peptidase_M1"/>
</dbReference>
<dbReference type="FunFam" id="2.60.40.1730:FF:000002">
    <property type="entry name" value="Aminopeptidase"/>
    <property type="match status" value="1"/>
</dbReference>
<evidence type="ECO:0000256" key="2">
    <source>
        <dbReference type="ARBA" id="ARBA00022438"/>
    </source>
</evidence>
<name>A0AA39GKM7_SARSR</name>
<dbReference type="InterPro" id="IPR014782">
    <property type="entry name" value="Peptidase_M1_dom"/>
</dbReference>
<evidence type="ECO:0000256" key="8">
    <source>
        <dbReference type="PIRSR" id="PIRSR634016-1"/>
    </source>
</evidence>
<gene>
    <name evidence="15" type="ORF">NLU13_2690</name>
</gene>
<keyword evidence="6 9" id="KW-0862">Zinc</keyword>
<evidence type="ECO:0000313" key="16">
    <source>
        <dbReference type="Proteomes" id="UP001175261"/>
    </source>
</evidence>
<dbReference type="Gene3D" id="2.60.40.1910">
    <property type="match status" value="1"/>
</dbReference>
<dbReference type="Proteomes" id="UP001175261">
    <property type="component" value="Unassembled WGS sequence"/>
</dbReference>
<evidence type="ECO:0000256" key="11">
    <source>
        <dbReference type="RuleBase" id="RU364040"/>
    </source>
</evidence>
<comment type="caution">
    <text evidence="15">The sequence shown here is derived from an EMBL/GenBank/DDBJ whole genome shotgun (WGS) entry which is preliminary data.</text>
</comment>
<feature type="domain" description="ERAP1-like C-terminal" evidence="13">
    <location>
        <begin position="606"/>
        <end position="923"/>
    </location>
</feature>
<reference evidence="15" key="1">
    <citation type="submission" date="2022-10" db="EMBL/GenBank/DDBJ databases">
        <title>Determination and structural analysis of whole genome sequence of Sarocladium strictum F4-1.</title>
        <authorList>
            <person name="Hu L."/>
            <person name="Jiang Y."/>
        </authorList>
    </citation>
    <scope>NUCLEOTIDE SEQUENCE</scope>
    <source>
        <strain evidence="15">F4-1</strain>
    </source>
</reference>